<keyword evidence="2" id="KW-1185">Reference proteome</keyword>
<sequence length="79" mass="9115">MTWEDLFSRWSLIEADLHQVYGVDLEQPGLLKARTGRWLRVRVLGLLADPKTRIFRVLRAEREPDAPAATDVSDFDDYG</sequence>
<gene>
    <name evidence="1" type="ORF">CA984_03665</name>
</gene>
<evidence type="ECO:0000313" key="1">
    <source>
        <dbReference type="EMBL" id="OUC99347.1"/>
    </source>
</evidence>
<evidence type="ECO:0000313" key="2">
    <source>
        <dbReference type="Proteomes" id="UP000194761"/>
    </source>
</evidence>
<accession>A0A243RVV7</accession>
<dbReference type="Proteomes" id="UP000194761">
    <property type="component" value="Unassembled WGS sequence"/>
</dbReference>
<name>A0A243RVV7_9ACTN</name>
<dbReference type="AlphaFoldDB" id="A0A243RVV7"/>
<dbReference type="EMBL" id="NGFP01000009">
    <property type="protein sequence ID" value="OUC99347.1"/>
    <property type="molecule type" value="Genomic_DNA"/>
</dbReference>
<comment type="caution">
    <text evidence="1">The sequence shown here is derived from an EMBL/GenBank/DDBJ whole genome shotgun (WGS) entry which is preliminary data.</text>
</comment>
<reference evidence="1 2" key="1">
    <citation type="submission" date="2017-05" db="EMBL/GenBank/DDBJ databases">
        <title>Biotechnological potential of actinobacteria isolated from South African environments.</title>
        <authorList>
            <person name="Le Roes-Hill M."/>
            <person name="Prins A."/>
            <person name="Durrell K.A."/>
        </authorList>
    </citation>
    <scope>NUCLEOTIDE SEQUENCE [LARGE SCALE GENOMIC DNA]</scope>
    <source>
        <strain evidence="1">M26</strain>
    </source>
</reference>
<proteinExistence type="predicted"/>
<protein>
    <submittedName>
        <fullName evidence="1">Uncharacterized protein</fullName>
    </submittedName>
</protein>
<organism evidence="1 2">
    <name type="scientific">Streptosporangium minutum</name>
    <dbReference type="NCBI Taxonomy" id="569862"/>
    <lineage>
        <taxon>Bacteria</taxon>
        <taxon>Bacillati</taxon>
        <taxon>Actinomycetota</taxon>
        <taxon>Actinomycetes</taxon>
        <taxon>Streptosporangiales</taxon>
        <taxon>Streptosporangiaceae</taxon>
        <taxon>Streptosporangium</taxon>
    </lineage>
</organism>